<evidence type="ECO:0000313" key="3">
    <source>
        <dbReference type="Proteomes" id="UP000823485"/>
    </source>
</evidence>
<dbReference type="RefSeq" id="WP_205179898.1">
    <property type="nucleotide sequence ID" value="NZ_JAFBFH010000027.1"/>
</dbReference>
<sequence length="321" mass="35926">MNTKNLLGFGLVAILAILTVSNPFTSTYVHQLKNEAVQTSSSENKLLKSIEAAAKKYDIPPQDAQIDRVWKAMPGYNGIQVDIEASYKKMKGRSFDERKLVFKQIPPKVHLDDLPPAPIYRGHPDKPMVALLINVAWGNEYLPSILQTLKKHNVQGTFFLEGRWVKENPDLAKMIAAGGHEIGNHSYSHPKMESLGTAQAREEIVKANEVIEATTGKKPVWFGPPSGGFREETIEIAHDLNMKTVLWTVDTIDWQKPSPGTILKRVMSRVHPGAMILMHPTDPTAQALEQLIIQIKSKHLRIGTVSKLMDEEYIIKIQTAQ</sequence>
<name>A0ABS2R9X2_9BACI</name>
<keyword evidence="3" id="KW-1185">Reference proteome</keyword>
<dbReference type="Proteomes" id="UP000823485">
    <property type="component" value="Unassembled WGS sequence"/>
</dbReference>
<evidence type="ECO:0000259" key="1">
    <source>
        <dbReference type="PROSITE" id="PS51677"/>
    </source>
</evidence>
<proteinExistence type="predicted"/>
<dbReference type="SUPFAM" id="SSF88713">
    <property type="entry name" value="Glycoside hydrolase/deacetylase"/>
    <property type="match status" value="1"/>
</dbReference>
<organism evidence="2 3">
    <name type="scientific">Siminovitchia thermophila</name>
    <dbReference type="NCBI Taxonomy" id="1245522"/>
    <lineage>
        <taxon>Bacteria</taxon>
        <taxon>Bacillati</taxon>
        <taxon>Bacillota</taxon>
        <taxon>Bacilli</taxon>
        <taxon>Bacillales</taxon>
        <taxon>Bacillaceae</taxon>
        <taxon>Siminovitchia</taxon>
    </lineage>
</organism>
<dbReference type="PANTHER" id="PTHR10587">
    <property type="entry name" value="GLYCOSYL TRANSFERASE-RELATED"/>
    <property type="match status" value="1"/>
</dbReference>
<dbReference type="CDD" id="cd10950">
    <property type="entry name" value="CE4_BsYlxY_like"/>
    <property type="match status" value="1"/>
</dbReference>
<gene>
    <name evidence="2" type="ORF">JOC94_003456</name>
</gene>
<dbReference type="Pfam" id="PF01522">
    <property type="entry name" value="Polysacc_deac_1"/>
    <property type="match status" value="1"/>
</dbReference>
<reference evidence="2 3" key="1">
    <citation type="submission" date="2021-01" db="EMBL/GenBank/DDBJ databases">
        <title>Genomic Encyclopedia of Type Strains, Phase IV (KMG-IV): sequencing the most valuable type-strain genomes for metagenomic binning, comparative biology and taxonomic classification.</title>
        <authorList>
            <person name="Goeker M."/>
        </authorList>
    </citation>
    <scope>NUCLEOTIDE SEQUENCE [LARGE SCALE GENOMIC DNA]</scope>
    <source>
        <strain evidence="2 3">DSM 105453</strain>
    </source>
</reference>
<dbReference type="InterPro" id="IPR014228">
    <property type="entry name" value="Spore_polysacc_deacetyl_YlxY"/>
</dbReference>
<dbReference type="PANTHER" id="PTHR10587:SF80">
    <property type="entry name" value="CHITOOLIGOSACCHARIDE DEACETYLASE"/>
    <property type="match status" value="1"/>
</dbReference>
<dbReference type="PROSITE" id="PS51677">
    <property type="entry name" value="NODB"/>
    <property type="match status" value="1"/>
</dbReference>
<comment type="caution">
    <text evidence="2">The sequence shown here is derived from an EMBL/GenBank/DDBJ whole genome shotgun (WGS) entry which is preliminary data.</text>
</comment>
<dbReference type="NCBIfam" id="TIGR02873">
    <property type="entry name" value="spore_ylxY"/>
    <property type="match status" value="1"/>
</dbReference>
<dbReference type="Gene3D" id="3.20.20.370">
    <property type="entry name" value="Glycoside hydrolase/deacetylase"/>
    <property type="match status" value="1"/>
</dbReference>
<feature type="domain" description="NodB homology" evidence="1">
    <location>
        <begin position="127"/>
        <end position="303"/>
    </location>
</feature>
<dbReference type="InterPro" id="IPR050248">
    <property type="entry name" value="Polysacc_deacetylase_ArnD"/>
</dbReference>
<dbReference type="EMBL" id="JAFBFH010000027">
    <property type="protein sequence ID" value="MBM7716436.1"/>
    <property type="molecule type" value="Genomic_DNA"/>
</dbReference>
<evidence type="ECO:0000313" key="2">
    <source>
        <dbReference type="EMBL" id="MBM7716436.1"/>
    </source>
</evidence>
<dbReference type="InterPro" id="IPR011330">
    <property type="entry name" value="Glyco_hydro/deAcase_b/a-brl"/>
</dbReference>
<protein>
    <submittedName>
        <fullName evidence="2">Sporulation protein (Polysaccharide deacetylase family)</fullName>
    </submittedName>
</protein>
<dbReference type="InterPro" id="IPR002509">
    <property type="entry name" value="NODB_dom"/>
</dbReference>
<accession>A0ABS2R9X2</accession>